<protein>
    <submittedName>
        <fullName evidence="2">Uncharacterized protein</fullName>
    </submittedName>
</protein>
<reference evidence="3" key="1">
    <citation type="journal article" date="2019" name="Int. J. Syst. Evol. Microbiol.">
        <title>The Global Catalogue of Microorganisms (GCM) 10K type strain sequencing project: providing services to taxonomists for standard genome sequencing and annotation.</title>
        <authorList>
            <consortium name="The Broad Institute Genomics Platform"/>
            <consortium name="The Broad Institute Genome Sequencing Center for Infectious Disease"/>
            <person name="Wu L."/>
            <person name="Ma J."/>
        </authorList>
    </citation>
    <scope>NUCLEOTIDE SEQUENCE [LARGE SCALE GENOMIC DNA]</scope>
    <source>
        <strain evidence="3">CCUG 54527</strain>
    </source>
</reference>
<name>A0ABW1L658_9BACL</name>
<evidence type="ECO:0000313" key="3">
    <source>
        <dbReference type="Proteomes" id="UP001596170"/>
    </source>
</evidence>
<evidence type="ECO:0000313" key="2">
    <source>
        <dbReference type="EMBL" id="MFC6038921.1"/>
    </source>
</evidence>
<gene>
    <name evidence="2" type="ORF">ACFPYN_05570</name>
</gene>
<accession>A0ABW1L658</accession>
<organism evidence="2 3">
    <name type="scientific">Paenisporosarcina macmurdoensis</name>
    <dbReference type="NCBI Taxonomy" id="212659"/>
    <lineage>
        <taxon>Bacteria</taxon>
        <taxon>Bacillati</taxon>
        <taxon>Bacillota</taxon>
        <taxon>Bacilli</taxon>
        <taxon>Bacillales</taxon>
        <taxon>Caryophanaceae</taxon>
        <taxon>Paenisporosarcina</taxon>
    </lineage>
</organism>
<keyword evidence="1" id="KW-1133">Transmembrane helix</keyword>
<comment type="caution">
    <text evidence="2">The sequence shown here is derived from an EMBL/GenBank/DDBJ whole genome shotgun (WGS) entry which is preliminary data.</text>
</comment>
<keyword evidence="1" id="KW-0472">Membrane</keyword>
<sequence>MGRKQGFLNKISNVCKEYPMEFTIAILSLISVVLGTVWGINYTIYQDRTEEVRDEKPNCNFFVVGLFGR</sequence>
<dbReference type="RefSeq" id="WP_377733021.1">
    <property type="nucleotide sequence ID" value="NZ_JBHSRI010000005.1"/>
</dbReference>
<dbReference type="EMBL" id="JBHSRI010000005">
    <property type="protein sequence ID" value="MFC6038921.1"/>
    <property type="molecule type" value="Genomic_DNA"/>
</dbReference>
<keyword evidence="3" id="KW-1185">Reference proteome</keyword>
<dbReference type="Proteomes" id="UP001596170">
    <property type="component" value="Unassembled WGS sequence"/>
</dbReference>
<proteinExistence type="predicted"/>
<evidence type="ECO:0000256" key="1">
    <source>
        <dbReference type="SAM" id="Phobius"/>
    </source>
</evidence>
<feature type="transmembrane region" description="Helical" evidence="1">
    <location>
        <begin position="21"/>
        <end position="40"/>
    </location>
</feature>
<keyword evidence="1" id="KW-0812">Transmembrane</keyword>